<evidence type="ECO:0000256" key="5">
    <source>
        <dbReference type="ARBA" id="ARBA00023002"/>
    </source>
</evidence>
<dbReference type="SUPFAM" id="SSF47203">
    <property type="entry name" value="Acyl-CoA dehydrogenase C-terminal domain-like"/>
    <property type="match status" value="1"/>
</dbReference>
<dbReference type="OrthoDB" id="2450120at2"/>
<dbReference type="Gene3D" id="1.10.540.10">
    <property type="entry name" value="Acyl-CoA dehydrogenase/oxidase, N-terminal domain"/>
    <property type="match status" value="1"/>
</dbReference>
<dbReference type="InterPro" id="IPR009075">
    <property type="entry name" value="AcylCo_DH/oxidase_C"/>
</dbReference>
<protein>
    <submittedName>
        <fullName evidence="7">Acyl-CoA dehydrogenase</fullName>
    </submittedName>
</protein>
<comment type="cofactor">
    <cofactor evidence="1">
        <name>FAD</name>
        <dbReference type="ChEBI" id="CHEBI:57692"/>
    </cofactor>
</comment>
<dbReference type="GO" id="GO:0003995">
    <property type="term" value="F:acyl-CoA dehydrogenase activity"/>
    <property type="evidence" value="ECO:0007669"/>
    <property type="project" value="TreeGrafter"/>
</dbReference>
<gene>
    <name evidence="7" type="ORF">FAZ95_14910</name>
</gene>
<evidence type="ECO:0000313" key="8">
    <source>
        <dbReference type="Proteomes" id="UP000298656"/>
    </source>
</evidence>
<keyword evidence="8" id="KW-1185">Reference proteome</keyword>
<sequence length="351" mass="36788">MSSGDPMLLDSATRLFSDLCSDEALRRAEQGEWQGAHWQAVEDLGLPLALTDEAAGGFGVDPLDALALVRLAGCHALPLPLAETMIANRRLGEAGFEPGAGVTVLVPGVGNDVLALERVARGWRLRGTCTRVPWGRHAARLAALARHEDRLYLVSAPAGGWTSEPGANIAGAPRDTLHIDADLAPGAALPAPHGRAIYAADEAAARALTIAGALERVLSLTVDYARDRVQFGKPIGKFQVIQQNLAVLASQSCAAAAAADLAARAFAAGGDVLPIAIAKARAGEAASIACGLAHQIHGAIGFTAEHRLHYFTKLLWSCRDEGGGEAYWNRQIGLRVARTGADVLWSFLTAI</sequence>
<dbReference type="PANTHER" id="PTHR43884:SF20">
    <property type="entry name" value="ACYL-COA DEHYDROGENASE FADE28"/>
    <property type="match status" value="1"/>
</dbReference>
<dbReference type="Proteomes" id="UP000298656">
    <property type="component" value="Chromosome 1"/>
</dbReference>
<comment type="similarity">
    <text evidence="2">Belongs to the acyl-CoA dehydrogenase family.</text>
</comment>
<organism evidence="7 8">
    <name type="scientific">Trinickia violacea</name>
    <dbReference type="NCBI Taxonomy" id="2571746"/>
    <lineage>
        <taxon>Bacteria</taxon>
        <taxon>Pseudomonadati</taxon>
        <taxon>Pseudomonadota</taxon>
        <taxon>Betaproteobacteria</taxon>
        <taxon>Burkholderiales</taxon>
        <taxon>Burkholderiaceae</taxon>
        <taxon>Trinickia</taxon>
    </lineage>
</organism>
<dbReference type="Pfam" id="PF00441">
    <property type="entry name" value="Acyl-CoA_dh_1"/>
    <property type="match status" value="1"/>
</dbReference>
<dbReference type="AlphaFoldDB" id="A0A4P8IRK7"/>
<dbReference type="RefSeq" id="WP_137333163.1">
    <property type="nucleotide sequence ID" value="NZ_CP040077.1"/>
</dbReference>
<dbReference type="PANTHER" id="PTHR43884">
    <property type="entry name" value="ACYL-COA DEHYDROGENASE"/>
    <property type="match status" value="1"/>
</dbReference>
<dbReference type="InterPro" id="IPR036250">
    <property type="entry name" value="AcylCo_DH-like_C"/>
</dbReference>
<evidence type="ECO:0000256" key="2">
    <source>
        <dbReference type="ARBA" id="ARBA00009347"/>
    </source>
</evidence>
<accession>A0A4P8IRK7</accession>
<keyword evidence="3" id="KW-0285">Flavoprotein</keyword>
<evidence type="ECO:0000313" key="7">
    <source>
        <dbReference type="EMBL" id="QCP50345.1"/>
    </source>
</evidence>
<dbReference type="SUPFAM" id="SSF56645">
    <property type="entry name" value="Acyl-CoA dehydrogenase NM domain-like"/>
    <property type="match status" value="1"/>
</dbReference>
<reference evidence="7 8" key="1">
    <citation type="submission" date="2019-05" db="EMBL/GenBank/DDBJ databases">
        <title>Burkholderia sp. DHOD12, isolated from subtropical forest soil.</title>
        <authorList>
            <person name="Gao Z.-H."/>
            <person name="Qiu L.-H."/>
        </authorList>
    </citation>
    <scope>NUCLEOTIDE SEQUENCE [LARGE SCALE GENOMIC DNA]</scope>
    <source>
        <strain evidence="7 8">DHOD12</strain>
    </source>
</reference>
<dbReference type="EMBL" id="CP040077">
    <property type="protein sequence ID" value="QCP50345.1"/>
    <property type="molecule type" value="Genomic_DNA"/>
</dbReference>
<feature type="domain" description="Acyl-CoA dehydrogenase/oxidase C-terminal" evidence="6">
    <location>
        <begin position="202"/>
        <end position="310"/>
    </location>
</feature>
<dbReference type="Gene3D" id="1.20.140.10">
    <property type="entry name" value="Butyryl-CoA Dehydrogenase, subunit A, domain 3"/>
    <property type="match status" value="1"/>
</dbReference>
<proteinExistence type="inferred from homology"/>
<keyword evidence="4" id="KW-0274">FAD</keyword>
<dbReference type="InterPro" id="IPR009100">
    <property type="entry name" value="AcylCoA_DH/oxidase_NM_dom_sf"/>
</dbReference>
<dbReference type="InterPro" id="IPR037069">
    <property type="entry name" value="AcylCoA_DH/ox_N_sf"/>
</dbReference>
<evidence type="ECO:0000256" key="3">
    <source>
        <dbReference type="ARBA" id="ARBA00022630"/>
    </source>
</evidence>
<dbReference type="GO" id="GO:0050660">
    <property type="term" value="F:flavin adenine dinucleotide binding"/>
    <property type="evidence" value="ECO:0007669"/>
    <property type="project" value="InterPro"/>
</dbReference>
<keyword evidence="5" id="KW-0560">Oxidoreductase</keyword>
<name>A0A4P8IRK7_9BURK</name>
<evidence type="ECO:0000259" key="6">
    <source>
        <dbReference type="Pfam" id="PF00441"/>
    </source>
</evidence>
<evidence type="ECO:0000256" key="1">
    <source>
        <dbReference type="ARBA" id="ARBA00001974"/>
    </source>
</evidence>
<evidence type="ECO:0000256" key="4">
    <source>
        <dbReference type="ARBA" id="ARBA00022827"/>
    </source>
</evidence>
<dbReference type="KEGG" id="tvl:FAZ95_14910"/>